<feature type="domain" description="AB hydrolase-1" evidence="1">
    <location>
        <begin position="75"/>
        <end position="151"/>
    </location>
</feature>
<evidence type="ECO:0000313" key="3">
    <source>
        <dbReference type="Proteomes" id="UP001303407"/>
    </source>
</evidence>
<dbReference type="PANTHER" id="PTHR43798">
    <property type="entry name" value="MONOACYLGLYCEROL LIPASE"/>
    <property type="match status" value="1"/>
</dbReference>
<reference evidence="2 3" key="1">
    <citation type="submission" date="2023-09" db="EMBL/GenBank/DDBJ databases">
        <title>Thalassobella suaedae gen. nov., sp. nov., a marine bacterium of the family Flavobacteriaceae isolated from a halophyte Suaeda japonica.</title>
        <authorList>
            <person name="Lee S.Y."/>
            <person name="Hwang C.Y."/>
        </authorList>
    </citation>
    <scope>NUCLEOTIDE SEQUENCE [LARGE SCALE GENOMIC DNA]</scope>
    <source>
        <strain evidence="2 3">HL-DH10</strain>
    </source>
</reference>
<dbReference type="Proteomes" id="UP001303407">
    <property type="component" value="Chromosome"/>
</dbReference>
<evidence type="ECO:0000259" key="1">
    <source>
        <dbReference type="Pfam" id="PF12697"/>
    </source>
</evidence>
<name>A0ABY9Y521_9FLAO</name>
<sequence>MSKYIPKIIGHTINFTSYFSSKYAAKLAVKIFSTPKKGKISGEEADYLKSAVQDDITYKDFSIKTYRWSGKKDTILLAHGWESNAYRWKDLIDLLKKHDYNIIAIDAPAHGNSGSKIFNAVLYSECIHLVAKKFDTDIIIGHSIGGTAAAISLSNYSALSTKKLISLGAPSNFRGLVNNYIKVMAYNKKVSKAMNAYYLKHFGQLPEYFSVANFSKNIRAKGLIIHDKKDRIISYRDALDYSKHYKNSELIRTIGFGHGLKSEKVYNHILDFLKA</sequence>
<evidence type="ECO:0000313" key="2">
    <source>
        <dbReference type="EMBL" id="WNH13354.1"/>
    </source>
</evidence>
<accession>A0ABY9Y521</accession>
<organism evidence="2 3">
    <name type="scientific">Thalassobellus suaedae</name>
    <dbReference type="NCBI Taxonomy" id="3074124"/>
    <lineage>
        <taxon>Bacteria</taxon>
        <taxon>Pseudomonadati</taxon>
        <taxon>Bacteroidota</taxon>
        <taxon>Flavobacteriia</taxon>
        <taxon>Flavobacteriales</taxon>
        <taxon>Flavobacteriaceae</taxon>
        <taxon>Thalassobellus</taxon>
    </lineage>
</organism>
<dbReference type="EMBL" id="CP134536">
    <property type="protein sequence ID" value="WNH13354.1"/>
    <property type="molecule type" value="Genomic_DNA"/>
</dbReference>
<proteinExistence type="predicted"/>
<dbReference type="InterPro" id="IPR000073">
    <property type="entry name" value="AB_hydrolase_1"/>
</dbReference>
<keyword evidence="3" id="KW-1185">Reference proteome</keyword>
<dbReference type="Pfam" id="PF12697">
    <property type="entry name" value="Abhydrolase_6"/>
    <property type="match status" value="1"/>
</dbReference>
<keyword evidence="2" id="KW-0378">Hydrolase</keyword>
<dbReference type="Gene3D" id="3.40.50.1820">
    <property type="entry name" value="alpha/beta hydrolase"/>
    <property type="match status" value="1"/>
</dbReference>
<dbReference type="SUPFAM" id="SSF53474">
    <property type="entry name" value="alpha/beta-Hydrolases"/>
    <property type="match status" value="1"/>
</dbReference>
<dbReference type="InterPro" id="IPR050266">
    <property type="entry name" value="AB_hydrolase_sf"/>
</dbReference>
<dbReference type="PANTHER" id="PTHR43798:SF33">
    <property type="entry name" value="HYDROLASE, PUTATIVE (AFU_ORTHOLOGUE AFUA_2G14860)-RELATED"/>
    <property type="match status" value="1"/>
</dbReference>
<gene>
    <name evidence="2" type="ORF">RHP49_03640</name>
</gene>
<dbReference type="RefSeq" id="WP_415863333.1">
    <property type="nucleotide sequence ID" value="NZ_CP134536.1"/>
</dbReference>
<dbReference type="GO" id="GO:0016787">
    <property type="term" value="F:hydrolase activity"/>
    <property type="evidence" value="ECO:0007669"/>
    <property type="project" value="UniProtKB-KW"/>
</dbReference>
<protein>
    <submittedName>
        <fullName evidence="2">Alpha/beta hydrolase</fullName>
    </submittedName>
</protein>
<dbReference type="InterPro" id="IPR029058">
    <property type="entry name" value="AB_hydrolase_fold"/>
</dbReference>